<keyword evidence="7" id="KW-0418">Kinase</keyword>
<evidence type="ECO:0000259" key="11">
    <source>
        <dbReference type="PROSITE" id="PS50109"/>
    </source>
</evidence>
<dbReference type="SUPFAM" id="SSF55874">
    <property type="entry name" value="ATPase domain of HSP90 chaperone/DNA topoisomerase II/histidine kinase"/>
    <property type="match status" value="1"/>
</dbReference>
<dbReference type="SUPFAM" id="SSF158472">
    <property type="entry name" value="HAMP domain-like"/>
    <property type="match status" value="1"/>
</dbReference>
<dbReference type="Gene3D" id="6.10.340.10">
    <property type="match status" value="1"/>
</dbReference>
<organism evidence="13 14">
    <name type="scientific">Abyssobacteria bacterium (strain SURF_5)</name>
    <dbReference type="NCBI Taxonomy" id="2093360"/>
    <lineage>
        <taxon>Bacteria</taxon>
        <taxon>Pseudomonadati</taxon>
        <taxon>Candidatus Hydrogenedentota</taxon>
        <taxon>Candidatus Abyssobacteria</taxon>
    </lineage>
</organism>
<dbReference type="PROSITE" id="PS50885">
    <property type="entry name" value="HAMP"/>
    <property type="match status" value="1"/>
</dbReference>
<keyword evidence="5" id="KW-0808">Transferase</keyword>
<dbReference type="Proteomes" id="UP000265882">
    <property type="component" value="Unassembled WGS sequence"/>
</dbReference>
<comment type="catalytic activity">
    <reaction evidence="1">
        <text>ATP + protein L-histidine = ADP + protein N-phospho-L-histidine.</text>
        <dbReference type="EC" id="2.7.13.3"/>
    </reaction>
</comment>
<dbReference type="GO" id="GO:0005524">
    <property type="term" value="F:ATP binding"/>
    <property type="evidence" value="ECO:0007669"/>
    <property type="project" value="UniProtKB-KW"/>
</dbReference>
<name>A0A3A4NWI1_ABYX5</name>
<dbReference type="InterPro" id="IPR036097">
    <property type="entry name" value="HisK_dim/P_sf"/>
</dbReference>
<keyword evidence="10" id="KW-1133">Transmembrane helix</keyword>
<dbReference type="Gene3D" id="3.30.450.290">
    <property type="match status" value="1"/>
</dbReference>
<dbReference type="AlphaFoldDB" id="A0A3A4NWI1"/>
<dbReference type="GO" id="GO:0000155">
    <property type="term" value="F:phosphorelay sensor kinase activity"/>
    <property type="evidence" value="ECO:0007669"/>
    <property type="project" value="InterPro"/>
</dbReference>
<reference evidence="13 14" key="1">
    <citation type="journal article" date="2017" name="ISME J.">
        <title>Energy and carbon metabolisms in a deep terrestrial subsurface fluid microbial community.</title>
        <authorList>
            <person name="Momper L."/>
            <person name="Jungbluth S.P."/>
            <person name="Lee M.D."/>
            <person name="Amend J.P."/>
        </authorList>
    </citation>
    <scope>NUCLEOTIDE SEQUENCE [LARGE SCALE GENOMIC DNA]</scope>
    <source>
        <strain evidence="13">SURF_5</strain>
    </source>
</reference>
<comment type="caution">
    <text evidence="13">The sequence shown here is derived from an EMBL/GenBank/DDBJ whole genome shotgun (WGS) entry which is preliminary data.</text>
</comment>
<dbReference type="EMBL" id="QZKU01000048">
    <property type="protein sequence ID" value="RJP23229.1"/>
    <property type="molecule type" value="Genomic_DNA"/>
</dbReference>
<dbReference type="PANTHER" id="PTHR43065:SF46">
    <property type="entry name" value="C4-DICARBOXYLATE TRANSPORT SENSOR PROTEIN DCTB"/>
    <property type="match status" value="1"/>
</dbReference>
<dbReference type="CDD" id="cd00082">
    <property type="entry name" value="HisKA"/>
    <property type="match status" value="1"/>
</dbReference>
<keyword evidence="4" id="KW-0597">Phosphoprotein</keyword>
<dbReference type="Pfam" id="PF00672">
    <property type="entry name" value="HAMP"/>
    <property type="match status" value="1"/>
</dbReference>
<evidence type="ECO:0000256" key="6">
    <source>
        <dbReference type="ARBA" id="ARBA00022741"/>
    </source>
</evidence>
<accession>A0A3A4NWI1</accession>
<evidence type="ECO:0000256" key="9">
    <source>
        <dbReference type="ARBA" id="ARBA00023012"/>
    </source>
</evidence>
<evidence type="ECO:0000256" key="4">
    <source>
        <dbReference type="ARBA" id="ARBA00022553"/>
    </source>
</evidence>
<protein>
    <recommendedName>
        <fullName evidence="3">histidine kinase</fullName>
        <ecNumber evidence="3">2.7.13.3</ecNumber>
    </recommendedName>
</protein>
<feature type="domain" description="Histidine kinase" evidence="11">
    <location>
        <begin position="287"/>
        <end position="497"/>
    </location>
</feature>
<feature type="transmembrane region" description="Helical" evidence="10">
    <location>
        <begin position="12"/>
        <end position="37"/>
    </location>
</feature>
<dbReference type="SMART" id="SM00387">
    <property type="entry name" value="HATPase_c"/>
    <property type="match status" value="1"/>
</dbReference>
<comment type="subcellular location">
    <subcellularLocation>
        <location evidence="2">Membrane</location>
    </subcellularLocation>
</comment>
<dbReference type="GO" id="GO:0016020">
    <property type="term" value="C:membrane"/>
    <property type="evidence" value="ECO:0007669"/>
    <property type="project" value="UniProtKB-SubCell"/>
</dbReference>
<sequence>MKLLKLKKRIGIGVRLAIMVAVLIVLSTGSFAFFSLMKQRSEAMELFVHNSINMCRSLERILRFSMLENRRDEIQAAIQQIAKEDDIDGVTLVSHRGDIVYGDALQDPEKVTIGDNRCSGCHGNGSEQPLPRLAEPAEVRLLHDAKVAEVSLPIYNDPACANAACHAHTPAESVLGIMQMNISYAQTNEMLNRSYFQLMALSIVIALVTSLIVMALIRRWVSNPVKDLLDGTRRVAEGEIGHIIPVGEAELGGLARAFNKMQEKLLSSQRQLVTAEKLASIGKLAASVAHEINNPLTGILTFAEDLAENADHSDPRRSDFEVIRRQAVRCREIVRQLLDFSRQEKPNLRPVNVNEVLVHTIEFISKQAIFRNIVITTDLENDLPPVIADPIQIEQVMLDLLVNAAEAMSDGGNIFISSLSHQRSHEVEVVVRDTGPGIAEENLPRIFEPFFSTKGGKSMGIGLAVSWNIINQHGGRLEVESKLGEGVTFHIMMPWGKAAPASADAVV</sequence>
<dbReference type="Pfam" id="PF02518">
    <property type="entry name" value="HATPase_c"/>
    <property type="match status" value="1"/>
</dbReference>
<evidence type="ECO:0000256" key="1">
    <source>
        <dbReference type="ARBA" id="ARBA00000085"/>
    </source>
</evidence>
<dbReference type="CDD" id="cd06225">
    <property type="entry name" value="HAMP"/>
    <property type="match status" value="1"/>
</dbReference>
<dbReference type="Gene3D" id="3.30.565.10">
    <property type="entry name" value="Histidine kinase-like ATPase, C-terminal domain"/>
    <property type="match status" value="1"/>
</dbReference>
<keyword evidence="9" id="KW-0902">Two-component regulatory system</keyword>
<dbReference type="Pfam" id="PF00512">
    <property type="entry name" value="HisKA"/>
    <property type="match status" value="1"/>
</dbReference>
<keyword evidence="10" id="KW-0472">Membrane</keyword>
<evidence type="ECO:0000256" key="10">
    <source>
        <dbReference type="SAM" id="Phobius"/>
    </source>
</evidence>
<dbReference type="InterPro" id="IPR004358">
    <property type="entry name" value="Sig_transdc_His_kin-like_C"/>
</dbReference>
<dbReference type="InterPro" id="IPR003661">
    <property type="entry name" value="HisK_dim/P_dom"/>
</dbReference>
<dbReference type="SMART" id="SM00388">
    <property type="entry name" value="HisKA"/>
    <property type="match status" value="1"/>
</dbReference>
<keyword evidence="10" id="KW-0812">Transmembrane</keyword>
<proteinExistence type="predicted"/>
<dbReference type="SMART" id="SM00304">
    <property type="entry name" value="HAMP"/>
    <property type="match status" value="1"/>
</dbReference>
<dbReference type="InterPro" id="IPR005467">
    <property type="entry name" value="His_kinase_dom"/>
</dbReference>
<dbReference type="InterPro" id="IPR003660">
    <property type="entry name" value="HAMP_dom"/>
</dbReference>
<evidence type="ECO:0000313" key="14">
    <source>
        <dbReference type="Proteomes" id="UP000265882"/>
    </source>
</evidence>
<feature type="domain" description="HAMP" evidence="12">
    <location>
        <begin position="219"/>
        <end position="270"/>
    </location>
</feature>
<dbReference type="EC" id="2.7.13.3" evidence="3"/>
<keyword evidence="8" id="KW-0067">ATP-binding</keyword>
<keyword evidence="6" id="KW-0547">Nucleotide-binding</keyword>
<dbReference type="Gene3D" id="1.10.287.130">
    <property type="match status" value="1"/>
</dbReference>
<evidence type="ECO:0000256" key="2">
    <source>
        <dbReference type="ARBA" id="ARBA00004370"/>
    </source>
</evidence>
<evidence type="ECO:0000256" key="3">
    <source>
        <dbReference type="ARBA" id="ARBA00012438"/>
    </source>
</evidence>
<evidence type="ECO:0000259" key="12">
    <source>
        <dbReference type="PROSITE" id="PS50885"/>
    </source>
</evidence>
<dbReference type="PRINTS" id="PR00344">
    <property type="entry name" value="BCTRLSENSOR"/>
</dbReference>
<feature type="transmembrane region" description="Helical" evidence="10">
    <location>
        <begin position="195"/>
        <end position="217"/>
    </location>
</feature>
<dbReference type="InterPro" id="IPR036890">
    <property type="entry name" value="HATPase_C_sf"/>
</dbReference>
<evidence type="ECO:0000256" key="5">
    <source>
        <dbReference type="ARBA" id="ARBA00022679"/>
    </source>
</evidence>
<dbReference type="InterPro" id="IPR003594">
    <property type="entry name" value="HATPase_dom"/>
</dbReference>
<evidence type="ECO:0000256" key="7">
    <source>
        <dbReference type="ARBA" id="ARBA00022777"/>
    </source>
</evidence>
<evidence type="ECO:0000256" key="8">
    <source>
        <dbReference type="ARBA" id="ARBA00022840"/>
    </source>
</evidence>
<dbReference type="SUPFAM" id="SSF47384">
    <property type="entry name" value="Homodimeric domain of signal transducing histidine kinase"/>
    <property type="match status" value="1"/>
</dbReference>
<gene>
    <name evidence="13" type="ORF">C4520_06655</name>
</gene>
<evidence type="ECO:0000313" key="13">
    <source>
        <dbReference type="EMBL" id="RJP23229.1"/>
    </source>
</evidence>
<dbReference type="PROSITE" id="PS50109">
    <property type="entry name" value="HIS_KIN"/>
    <property type="match status" value="1"/>
</dbReference>
<dbReference type="PANTHER" id="PTHR43065">
    <property type="entry name" value="SENSOR HISTIDINE KINASE"/>
    <property type="match status" value="1"/>
</dbReference>